<dbReference type="PROSITE" id="PS51635">
    <property type="entry name" value="PNPLA"/>
    <property type="match status" value="1"/>
</dbReference>
<dbReference type="PANTHER" id="PTHR46394:SF1">
    <property type="entry name" value="PNPLA DOMAIN-CONTAINING PROTEIN"/>
    <property type="match status" value="1"/>
</dbReference>
<keyword evidence="1" id="KW-0443">Lipid metabolism</keyword>
<feature type="domain" description="PNPLA" evidence="2">
    <location>
        <begin position="9"/>
        <end position="194"/>
    </location>
</feature>
<dbReference type="AlphaFoldDB" id="A0A6C0F7B2"/>
<accession>A0A6C0F7B2</accession>
<evidence type="ECO:0000259" key="2">
    <source>
        <dbReference type="PROSITE" id="PS51635"/>
    </source>
</evidence>
<dbReference type="InterPro" id="IPR016035">
    <property type="entry name" value="Acyl_Trfase/lysoPLipase"/>
</dbReference>
<dbReference type="Pfam" id="PF01734">
    <property type="entry name" value="Patatin"/>
    <property type="match status" value="1"/>
</dbReference>
<dbReference type="InterPro" id="IPR052580">
    <property type="entry name" value="Lipid_Hydrolase"/>
</dbReference>
<reference evidence="3" key="1">
    <citation type="journal article" date="2020" name="Nature">
        <title>Giant virus diversity and host interactions through global metagenomics.</title>
        <authorList>
            <person name="Schulz F."/>
            <person name="Roux S."/>
            <person name="Paez-Espino D."/>
            <person name="Jungbluth S."/>
            <person name="Walsh D.A."/>
            <person name="Denef V.J."/>
            <person name="McMahon K.D."/>
            <person name="Konstantinidis K.T."/>
            <person name="Eloe-Fadrosh E.A."/>
            <person name="Kyrpides N.C."/>
            <person name="Woyke T."/>
        </authorList>
    </citation>
    <scope>NUCLEOTIDE SEQUENCE</scope>
    <source>
        <strain evidence="3">GVMAG-S-ERX555931-87</strain>
    </source>
</reference>
<dbReference type="Gene3D" id="3.40.1090.10">
    <property type="entry name" value="Cytosolic phospholipase A2 catalytic domain"/>
    <property type="match status" value="1"/>
</dbReference>
<dbReference type="InterPro" id="IPR002641">
    <property type="entry name" value="PNPLA_dom"/>
</dbReference>
<dbReference type="SUPFAM" id="SSF52151">
    <property type="entry name" value="FabD/lysophospholipase-like"/>
    <property type="match status" value="1"/>
</dbReference>
<dbReference type="EMBL" id="MN738744">
    <property type="protein sequence ID" value="QHT36513.1"/>
    <property type="molecule type" value="Genomic_DNA"/>
</dbReference>
<organism evidence="3">
    <name type="scientific">viral metagenome</name>
    <dbReference type="NCBI Taxonomy" id="1070528"/>
    <lineage>
        <taxon>unclassified sequences</taxon>
        <taxon>metagenomes</taxon>
        <taxon>organismal metagenomes</taxon>
    </lineage>
</organism>
<proteinExistence type="predicted"/>
<sequence>MTYLDVDTLLISGGGLNSMSMLGCLKYLIENDFVDSKLDIFKNIIGVSGGLIHILPIIVGYTLEETIHFYTKVNINDYLNDKISLRFILDNYGIHDVSILNKVSKLILKHKNISENLTLSELYKLTKKNILFKTINITTEKILFVNHINYPDLPLSTAICMTSCAPILFKPVEYKGDLYIDGGFCGNFPYDIEKRYKKYLGINVVLNNLQRNTLRKNSKDENIVHNFADYFKLIFKLSGTQVRDFDIKKRIITINISGSGLNFKEKNNEKHKIINEGYIQTDKHFKSMIA</sequence>
<dbReference type="PANTHER" id="PTHR46394">
    <property type="entry name" value="ANNEXIN"/>
    <property type="match status" value="1"/>
</dbReference>
<evidence type="ECO:0000256" key="1">
    <source>
        <dbReference type="ARBA" id="ARBA00023098"/>
    </source>
</evidence>
<dbReference type="GO" id="GO:0006629">
    <property type="term" value="P:lipid metabolic process"/>
    <property type="evidence" value="ECO:0007669"/>
    <property type="project" value="UniProtKB-KW"/>
</dbReference>
<protein>
    <recommendedName>
        <fullName evidence="2">PNPLA domain-containing protein</fullName>
    </recommendedName>
</protein>
<evidence type="ECO:0000313" key="3">
    <source>
        <dbReference type="EMBL" id="QHT36513.1"/>
    </source>
</evidence>
<name>A0A6C0F7B2_9ZZZZ</name>